<evidence type="ECO:0000313" key="1">
    <source>
        <dbReference type="EMBL" id="ORJ54351.1"/>
    </source>
</evidence>
<reference evidence="1 2" key="1">
    <citation type="submission" date="2017-03" db="EMBL/GenBank/DDBJ databases">
        <title>Genomic insights into Mycobacterium simiae human colonization.</title>
        <authorList>
            <person name="Steffani J.L."/>
            <person name="Brunck M.E."/>
            <person name="Cruz E."/>
            <person name="Montiel R."/>
            <person name="Barona F."/>
        </authorList>
    </citation>
    <scope>NUCLEOTIDE SEQUENCE [LARGE SCALE GENOMIC DNA]</scope>
    <source>
        <strain evidence="1 2">MsiGto</strain>
    </source>
</reference>
<name>A0A1X0XN95_MYCSI</name>
<dbReference type="AlphaFoldDB" id="A0A1X0XN95"/>
<proteinExistence type="predicted"/>
<comment type="caution">
    <text evidence="1">The sequence shown here is derived from an EMBL/GenBank/DDBJ whole genome shotgun (WGS) entry which is preliminary data.</text>
</comment>
<organism evidence="1 2">
    <name type="scientific">Mycobacterium simiae</name>
    <name type="common">Mycobacterium habana</name>
    <dbReference type="NCBI Taxonomy" id="1784"/>
    <lineage>
        <taxon>Bacteria</taxon>
        <taxon>Bacillati</taxon>
        <taxon>Actinomycetota</taxon>
        <taxon>Actinomycetes</taxon>
        <taxon>Mycobacteriales</taxon>
        <taxon>Mycobacteriaceae</taxon>
        <taxon>Mycobacterium</taxon>
        <taxon>Mycobacterium simiae complex</taxon>
    </lineage>
</organism>
<keyword evidence="2" id="KW-1185">Reference proteome</keyword>
<sequence length="60" mass="6425">MLYFIARIAEQSSLSLARKAGTQRITISAADGCSEYLACVCSDYWAHHATFVTPAASKAA</sequence>
<accession>A0A1X0XN95</accession>
<evidence type="ECO:0000313" key="2">
    <source>
        <dbReference type="Proteomes" id="UP000193040"/>
    </source>
</evidence>
<dbReference type="EMBL" id="MZZM01000034">
    <property type="protein sequence ID" value="ORJ54351.1"/>
    <property type="molecule type" value="Genomic_DNA"/>
</dbReference>
<protein>
    <submittedName>
        <fullName evidence="1">Uncharacterized protein</fullName>
    </submittedName>
</protein>
<gene>
    <name evidence="1" type="ORF">B5M45_27350</name>
</gene>
<dbReference type="Proteomes" id="UP000193040">
    <property type="component" value="Unassembled WGS sequence"/>
</dbReference>